<dbReference type="Proteomes" id="UP000507470">
    <property type="component" value="Unassembled WGS sequence"/>
</dbReference>
<evidence type="ECO:0000313" key="7">
    <source>
        <dbReference type="Proteomes" id="UP000507470"/>
    </source>
</evidence>
<dbReference type="Pfam" id="PF00822">
    <property type="entry name" value="PMP22_Claudin"/>
    <property type="match status" value="1"/>
</dbReference>
<keyword evidence="4 5" id="KW-0472">Membrane</keyword>
<keyword evidence="7" id="KW-1185">Reference proteome</keyword>
<sequence>MATKTSKLLLISFILVLVAYLFDIIGFSTTYHTVIDGTSFDVHGGLWKQCVTINDVTTCTDIPSSIEDEDWFRSCRALSIIALICFLAGAICTGLKLFALKENKAILIAAICTILTAAICILTSDILLTQNIDDFSFNGFDADYGWSFALTLVGMGIAVIAVVIMIVDLVKGGDWFRSCRALSIIALICFLAGAICTGLKLFALKENKAILIAAICTILTAVICILTSDILLTQNIDDFSFNGFDANYGWSFALTLVGMGIAVIAVVIMIVDLVKGGGNGKVNSNDEEK</sequence>
<reference evidence="6 7" key="1">
    <citation type="submission" date="2020-06" db="EMBL/GenBank/DDBJ databases">
        <authorList>
            <person name="Li R."/>
            <person name="Bekaert M."/>
        </authorList>
    </citation>
    <scope>NUCLEOTIDE SEQUENCE [LARGE SCALE GENOMIC DNA]</scope>
    <source>
        <strain evidence="7">wild</strain>
    </source>
</reference>
<evidence type="ECO:0000313" key="6">
    <source>
        <dbReference type="EMBL" id="CAC5416266.1"/>
    </source>
</evidence>
<evidence type="ECO:0000256" key="4">
    <source>
        <dbReference type="ARBA" id="ARBA00023136"/>
    </source>
</evidence>
<accession>A0A6J8E835</accession>
<gene>
    <name evidence="6" type="ORF">MCOR_48903</name>
</gene>
<keyword evidence="3 5" id="KW-1133">Transmembrane helix</keyword>
<organism evidence="6 7">
    <name type="scientific">Mytilus coruscus</name>
    <name type="common">Sea mussel</name>
    <dbReference type="NCBI Taxonomy" id="42192"/>
    <lineage>
        <taxon>Eukaryota</taxon>
        <taxon>Metazoa</taxon>
        <taxon>Spiralia</taxon>
        <taxon>Lophotrochozoa</taxon>
        <taxon>Mollusca</taxon>
        <taxon>Bivalvia</taxon>
        <taxon>Autobranchia</taxon>
        <taxon>Pteriomorphia</taxon>
        <taxon>Mytilida</taxon>
        <taxon>Mytiloidea</taxon>
        <taxon>Mytilidae</taxon>
        <taxon>Mytilinae</taxon>
        <taxon>Mytilus</taxon>
    </lineage>
</organism>
<evidence type="ECO:0000256" key="1">
    <source>
        <dbReference type="ARBA" id="ARBA00004141"/>
    </source>
</evidence>
<keyword evidence="2 5" id="KW-0812">Transmembrane</keyword>
<dbReference type="InterPro" id="IPR004031">
    <property type="entry name" value="PMP22/EMP/MP20/Claudin"/>
</dbReference>
<name>A0A6J8E835_MYTCO</name>
<dbReference type="Gene3D" id="1.20.140.150">
    <property type="match status" value="2"/>
</dbReference>
<proteinExistence type="predicted"/>
<dbReference type="InterPro" id="IPR050579">
    <property type="entry name" value="PMP-22/EMP/MP20-like"/>
</dbReference>
<dbReference type="AlphaFoldDB" id="A0A6J8E835"/>
<dbReference type="OrthoDB" id="6152455at2759"/>
<dbReference type="GO" id="GO:0005886">
    <property type="term" value="C:plasma membrane"/>
    <property type="evidence" value="ECO:0007669"/>
    <property type="project" value="TreeGrafter"/>
</dbReference>
<feature type="transmembrane region" description="Helical" evidence="5">
    <location>
        <begin position="252"/>
        <end position="271"/>
    </location>
</feature>
<dbReference type="EMBL" id="CACVKT020008614">
    <property type="protein sequence ID" value="CAC5416266.1"/>
    <property type="molecule type" value="Genomic_DNA"/>
</dbReference>
<feature type="transmembrane region" description="Helical" evidence="5">
    <location>
        <begin position="209"/>
        <end position="232"/>
    </location>
</feature>
<feature type="transmembrane region" description="Helical" evidence="5">
    <location>
        <begin position="148"/>
        <end position="170"/>
    </location>
</feature>
<comment type="subcellular location">
    <subcellularLocation>
        <location evidence="1">Membrane</location>
        <topology evidence="1">Multi-pass membrane protein</topology>
    </subcellularLocation>
</comment>
<dbReference type="PANTHER" id="PTHR10671">
    <property type="entry name" value="EPITHELIAL MEMBRANE PROTEIN-RELATED"/>
    <property type="match status" value="1"/>
</dbReference>
<evidence type="ECO:0000256" key="5">
    <source>
        <dbReference type="SAM" id="Phobius"/>
    </source>
</evidence>
<protein>
    <submittedName>
        <fullName evidence="6">Uncharacterized protein</fullName>
    </submittedName>
</protein>
<evidence type="ECO:0000256" key="2">
    <source>
        <dbReference type="ARBA" id="ARBA00022692"/>
    </source>
</evidence>
<evidence type="ECO:0000256" key="3">
    <source>
        <dbReference type="ARBA" id="ARBA00022989"/>
    </source>
</evidence>
<feature type="transmembrane region" description="Helical" evidence="5">
    <location>
        <begin position="105"/>
        <end position="128"/>
    </location>
</feature>
<feature type="transmembrane region" description="Helical" evidence="5">
    <location>
        <begin position="77"/>
        <end position="98"/>
    </location>
</feature>
<dbReference type="PANTHER" id="PTHR10671:SF108">
    <property type="entry name" value="CLAUDIN FAMILY PROTEIN-RELATED"/>
    <property type="match status" value="1"/>
</dbReference>
<feature type="transmembrane region" description="Helical" evidence="5">
    <location>
        <begin position="182"/>
        <end position="203"/>
    </location>
</feature>